<feature type="region of interest" description="Disordered" evidence="9">
    <location>
        <begin position="552"/>
        <end position="624"/>
    </location>
</feature>
<evidence type="ECO:0000256" key="9">
    <source>
        <dbReference type="SAM" id="MobiDB-lite"/>
    </source>
</evidence>
<keyword evidence="12" id="KW-1185">Reference proteome</keyword>
<evidence type="ECO:0000256" key="2">
    <source>
        <dbReference type="ARBA" id="ARBA00022527"/>
    </source>
</evidence>
<dbReference type="Gene3D" id="1.10.510.10">
    <property type="entry name" value="Transferase(Phosphotransferase) domain 1"/>
    <property type="match status" value="1"/>
</dbReference>
<feature type="compositionally biased region" description="Low complexity" evidence="9">
    <location>
        <begin position="945"/>
        <end position="963"/>
    </location>
</feature>
<keyword evidence="3" id="KW-0808">Transferase</keyword>
<dbReference type="GO" id="GO:0005634">
    <property type="term" value="C:nucleus"/>
    <property type="evidence" value="ECO:0007669"/>
    <property type="project" value="TreeGrafter"/>
</dbReference>
<feature type="compositionally biased region" description="Polar residues" evidence="9">
    <location>
        <begin position="993"/>
        <end position="1003"/>
    </location>
</feature>
<comment type="catalytic activity">
    <reaction evidence="8">
        <text>L-seryl-[protein] + ATP = O-phospho-L-seryl-[protein] + ADP + H(+)</text>
        <dbReference type="Rhea" id="RHEA:17989"/>
        <dbReference type="Rhea" id="RHEA-COMP:9863"/>
        <dbReference type="Rhea" id="RHEA-COMP:11604"/>
        <dbReference type="ChEBI" id="CHEBI:15378"/>
        <dbReference type="ChEBI" id="CHEBI:29999"/>
        <dbReference type="ChEBI" id="CHEBI:30616"/>
        <dbReference type="ChEBI" id="CHEBI:83421"/>
        <dbReference type="ChEBI" id="CHEBI:456216"/>
        <dbReference type="EC" id="2.7.11.1"/>
    </reaction>
</comment>
<organism evidence="11 12">
    <name type="scientific">Trichoglossum hirsutum</name>
    <dbReference type="NCBI Taxonomy" id="265104"/>
    <lineage>
        <taxon>Eukaryota</taxon>
        <taxon>Fungi</taxon>
        <taxon>Dikarya</taxon>
        <taxon>Ascomycota</taxon>
        <taxon>Pezizomycotina</taxon>
        <taxon>Geoglossomycetes</taxon>
        <taxon>Geoglossales</taxon>
        <taxon>Geoglossaceae</taxon>
        <taxon>Trichoglossum</taxon>
    </lineage>
</organism>
<dbReference type="InterPro" id="IPR011009">
    <property type="entry name" value="Kinase-like_dom_sf"/>
</dbReference>
<dbReference type="InterPro" id="IPR050660">
    <property type="entry name" value="NEK_Ser/Thr_kinase"/>
</dbReference>
<dbReference type="GO" id="GO:0005524">
    <property type="term" value="F:ATP binding"/>
    <property type="evidence" value="ECO:0007669"/>
    <property type="project" value="UniProtKB-KW"/>
</dbReference>
<feature type="compositionally biased region" description="Polar residues" evidence="9">
    <location>
        <begin position="1012"/>
        <end position="1022"/>
    </location>
</feature>
<evidence type="ECO:0000256" key="1">
    <source>
        <dbReference type="ARBA" id="ARBA00012513"/>
    </source>
</evidence>
<evidence type="ECO:0000256" key="5">
    <source>
        <dbReference type="ARBA" id="ARBA00022777"/>
    </source>
</evidence>
<dbReference type="PANTHER" id="PTHR43671">
    <property type="entry name" value="SERINE/THREONINE-PROTEIN KINASE NEK"/>
    <property type="match status" value="1"/>
</dbReference>
<gene>
    <name evidence="11" type="ORF">GP486_000610</name>
</gene>
<dbReference type="InterPro" id="IPR000719">
    <property type="entry name" value="Prot_kinase_dom"/>
</dbReference>
<name>A0A9P8LIQ1_9PEZI</name>
<keyword evidence="6" id="KW-0067">ATP-binding</keyword>
<evidence type="ECO:0000256" key="6">
    <source>
        <dbReference type="ARBA" id="ARBA00022840"/>
    </source>
</evidence>
<dbReference type="PANTHER" id="PTHR43671:SF98">
    <property type="entry name" value="SERINE_THREONINE-PROTEIN KINASE NEK11"/>
    <property type="match status" value="1"/>
</dbReference>
<dbReference type="Pfam" id="PF00069">
    <property type="entry name" value="Pkinase"/>
    <property type="match status" value="1"/>
</dbReference>
<sequence>MASSVSSSHDAAIRDFRVMLRSCTVKSVCGRRYVLVSRLTDWMNSSQDSGKTQVERLLAAAYCNREQPALSVPEEHISSGDSCCLRVFSILLELGRGQLLDRFHRANIVDQKLPVDLVKLKENLRDQLGQMGTAQVDSLAVAFDQKQWAYCAHKFELHSGHDFNKNKIIPICIKEEINTKGGTATIWQVAVQEEFVGPQLRAAVADARFYEQDMGYCYRFALKRFEDGNKRLFENEKNAFLALRHHKGMVRYLANYGHREIRPLPQSRRHTDTVLGEVVDEEVTTTYNILLEYGEFDLDEFFAERLPPVLQTELEEFWRDLFEVADVVDGIHNLEVRSLGEVRRFYGWHADIKPDNILNVQGKFKLADPGFATFVARTDTEQRAIVLGGTETYGAPEHSTPNAVSRAIDIWSLGCVFSIAATWVVFGYAGIQQFGRVREKAISKIIENLSAQYSTGRQKLSAGDYFHDGVEVLQDVLLWHNVLRSAVRNTDTITSQVLDLVDKKMLRGGPEKRIPAMELCKELEQISARCKADSRITVPTSIMEALIEVNDEAPSKASDSTPSDATPQQGRSQVVSHERKVTKSKPFMKTTHRSEYLKQNLSDSRPSDGYSESYGYRGPPTEALPSHPPIAGELRIYSAAHQTSDLSGREDHVHQDVLNSRTPPHAIRPAPFGKPQKIQTVFQARAERKRQGGGSRISSLLSLAGWKEKKDYLLTKHFNNRDIFLLALFACSLMPQKFLVDNAETMADFWDEATFVLETLVMKAKGQDKDGMDLCFTGGPVTVYGRDNPSKFGKAMEDPDAQPVPDNKTDMREALGRIFAEYLRKVHLGHTPKYLTLIVLTDGIWAGLQNKYLVEKTITTFLNRLRENIGDLEHRPVSIQFIQFGRDPDATDRLWRLDNQLKYDDIPDIVDTEPSSGDVYKMLLGSFVEEFDERDEPNTPEEQPRSPQQQSPHQQHPQSQPLSPATPTTLRQVGSHGGASPSSSSPQHLAYAQSRNQYVSRSLSGRRPPTPQTLYQHGQQSQSDDHVYPPHQRHCSQ</sequence>
<evidence type="ECO:0000259" key="10">
    <source>
        <dbReference type="PROSITE" id="PS50011"/>
    </source>
</evidence>
<keyword evidence="5" id="KW-0418">Kinase</keyword>
<dbReference type="GO" id="GO:0004674">
    <property type="term" value="F:protein serine/threonine kinase activity"/>
    <property type="evidence" value="ECO:0007669"/>
    <property type="project" value="UniProtKB-KW"/>
</dbReference>
<accession>A0A9P8LIQ1</accession>
<feature type="compositionally biased region" description="Polar residues" evidence="9">
    <location>
        <begin position="557"/>
        <end position="575"/>
    </location>
</feature>
<evidence type="ECO:0000256" key="4">
    <source>
        <dbReference type="ARBA" id="ARBA00022741"/>
    </source>
</evidence>
<dbReference type="SMART" id="SM00220">
    <property type="entry name" value="S_TKc"/>
    <property type="match status" value="1"/>
</dbReference>
<reference evidence="11" key="1">
    <citation type="submission" date="2021-03" db="EMBL/GenBank/DDBJ databases">
        <title>Comparative genomics and phylogenomic investigation of the class Geoglossomycetes provide insights into ecological specialization and systematics.</title>
        <authorList>
            <person name="Melie T."/>
            <person name="Pirro S."/>
            <person name="Miller A.N."/>
            <person name="Quandt A."/>
        </authorList>
    </citation>
    <scope>NUCLEOTIDE SEQUENCE</scope>
    <source>
        <strain evidence="11">CAQ_001_2017</strain>
    </source>
</reference>
<comment type="catalytic activity">
    <reaction evidence="7">
        <text>L-threonyl-[protein] + ATP = O-phospho-L-threonyl-[protein] + ADP + H(+)</text>
        <dbReference type="Rhea" id="RHEA:46608"/>
        <dbReference type="Rhea" id="RHEA-COMP:11060"/>
        <dbReference type="Rhea" id="RHEA-COMP:11605"/>
        <dbReference type="ChEBI" id="CHEBI:15378"/>
        <dbReference type="ChEBI" id="CHEBI:30013"/>
        <dbReference type="ChEBI" id="CHEBI:30616"/>
        <dbReference type="ChEBI" id="CHEBI:61977"/>
        <dbReference type="ChEBI" id="CHEBI:456216"/>
        <dbReference type="EC" id="2.7.11.1"/>
    </reaction>
</comment>
<evidence type="ECO:0000256" key="8">
    <source>
        <dbReference type="ARBA" id="ARBA00048679"/>
    </source>
</evidence>
<comment type="caution">
    <text evidence="11">The sequence shown here is derived from an EMBL/GenBank/DDBJ whole genome shotgun (WGS) entry which is preliminary data.</text>
</comment>
<protein>
    <recommendedName>
        <fullName evidence="1">non-specific serine/threonine protein kinase</fullName>
        <ecNumber evidence="1">2.7.11.1</ecNumber>
    </recommendedName>
</protein>
<evidence type="ECO:0000313" key="12">
    <source>
        <dbReference type="Proteomes" id="UP000750711"/>
    </source>
</evidence>
<dbReference type="AlphaFoldDB" id="A0A9P8LIQ1"/>
<keyword evidence="4" id="KW-0547">Nucleotide-binding</keyword>
<dbReference type="EMBL" id="JAGHQM010000043">
    <property type="protein sequence ID" value="KAH0565999.1"/>
    <property type="molecule type" value="Genomic_DNA"/>
</dbReference>
<evidence type="ECO:0000256" key="3">
    <source>
        <dbReference type="ARBA" id="ARBA00022679"/>
    </source>
</evidence>
<feature type="domain" description="Protein kinase" evidence="10">
    <location>
        <begin position="190"/>
        <end position="526"/>
    </location>
</feature>
<evidence type="ECO:0000313" key="11">
    <source>
        <dbReference type="EMBL" id="KAH0565999.1"/>
    </source>
</evidence>
<proteinExistence type="predicted"/>
<dbReference type="EC" id="2.7.11.1" evidence="1"/>
<dbReference type="Proteomes" id="UP000750711">
    <property type="component" value="Unassembled WGS sequence"/>
</dbReference>
<dbReference type="SUPFAM" id="SSF56112">
    <property type="entry name" value="Protein kinase-like (PK-like)"/>
    <property type="match status" value="1"/>
</dbReference>
<keyword evidence="2" id="KW-0723">Serine/threonine-protein kinase</keyword>
<dbReference type="PROSITE" id="PS50011">
    <property type="entry name" value="PROTEIN_KINASE_DOM"/>
    <property type="match status" value="1"/>
</dbReference>
<feature type="region of interest" description="Disordered" evidence="9">
    <location>
        <begin position="932"/>
        <end position="1037"/>
    </location>
</feature>
<evidence type="ECO:0000256" key="7">
    <source>
        <dbReference type="ARBA" id="ARBA00047899"/>
    </source>
</evidence>